<name>A0A7V7PM16_9HYPH</name>
<dbReference type="AlphaFoldDB" id="A0A7V7PM16"/>
<dbReference type="EMBL" id="VZDO01000016">
    <property type="protein sequence ID" value="KAB0677541.1"/>
    <property type="molecule type" value="Genomic_DNA"/>
</dbReference>
<dbReference type="Proteomes" id="UP000432089">
    <property type="component" value="Unassembled WGS sequence"/>
</dbReference>
<organism evidence="2 3">
    <name type="scientific">Plantimonas leprariae</name>
    <dbReference type="NCBI Taxonomy" id="2615207"/>
    <lineage>
        <taxon>Bacteria</taxon>
        <taxon>Pseudomonadati</taxon>
        <taxon>Pseudomonadota</taxon>
        <taxon>Alphaproteobacteria</taxon>
        <taxon>Hyphomicrobiales</taxon>
        <taxon>Aurantimonadaceae</taxon>
        <taxon>Plantimonas</taxon>
    </lineage>
</organism>
<dbReference type="Pfam" id="PF07883">
    <property type="entry name" value="Cupin_2"/>
    <property type="match status" value="1"/>
</dbReference>
<feature type="domain" description="Cupin type-2" evidence="1">
    <location>
        <begin position="49"/>
        <end position="108"/>
    </location>
</feature>
<reference evidence="2 3" key="1">
    <citation type="submission" date="2019-09" db="EMBL/GenBank/DDBJ databases">
        <title>YIM 132180 draft genome.</title>
        <authorList>
            <person name="Zhang K."/>
        </authorList>
    </citation>
    <scope>NUCLEOTIDE SEQUENCE [LARGE SCALE GENOMIC DNA]</scope>
    <source>
        <strain evidence="2 3">YIM 132180</strain>
    </source>
</reference>
<dbReference type="PANTHER" id="PTHR36440:SF1">
    <property type="entry name" value="PUTATIVE (AFU_ORTHOLOGUE AFUA_8G07350)-RELATED"/>
    <property type="match status" value="1"/>
</dbReference>
<dbReference type="InterPro" id="IPR013096">
    <property type="entry name" value="Cupin_2"/>
</dbReference>
<accession>A0A7V7PM16</accession>
<evidence type="ECO:0000259" key="1">
    <source>
        <dbReference type="Pfam" id="PF07883"/>
    </source>
</evidence>
<keyword evidence="3" id="KW-1185">Reference proteome</keyword>
<dbReference type="RefSeq" id="WP_150972038.1">
    <property type="nucleotide sequence ID" value="NZ_VZDO01000016.1"/>
</dbReference>
<dbReference type="PANTHER" id="PTHR36440">
    <property type="entry name" value="PUTATIVE (AFU_ORTHOLOGUE AFUA_8G07350)-RELATED"/>
    <property type="match status" value="1"/>
</dbReference>
<evidence type="ECO:0000313" key="2">
    <source>
        <dbReference type="EMBL" id="KAB0677541.1"/>
    </source>
</evidence>
<dbReference type="Gene3D" id="2.60.120.10">
    <property type="entry name" value="Jelly Rolls"/>
    <property type="match status" value="1"/>
</dbReference>
<protein>
    <submittedName>
        <fullName evidence="2">Cupin domain-containing protein</fullName>
    </submittedName>
</protein>
<comment type="caution">
    <text evidence="2">The sequence shown here is derived from an EMBL/GenBank/DDBJ whole genome shotgun (WGS) entry which is preliminary data.</text>
</comment>
<proteinExistence type="predicted"/>
<dbReference type="InterPro" id="IPR011051">
    <property type="entry name" value="RmlC_Cupin_sf"/>
</dbReference>
<dbReference type="InterPro" id="IPR053146">
    <property type="entry name" value="QDO-like"/>
</dbReference>
<dbReference type="InterPro" id="IPR014710">
    <property type="entry name" value="RmlC-like_jellyroll"/>
</dbReference>
<evidence type="ECO:0000313" key="3">
    <source>
        <dbReference type="Proteomes" id="UP000432089"/>
    </source>
</evidence>
<sequence length="192" mass="20611">MPSTSETARTVAFARGASVENSLFYMGSLMSVLASTDETGGAFSLLEYRSQPGHEPPPHIHLGQDEILYILEGEIEAYTADLTAAVVGAGQSLFLPRDQAHAWYVTSPRLRMLIMTNPAGIDSYFATMAEPATSLELPPGSVTYVMDDPARAIEIGARHGLRILTPDETRELLPNYPGFGATVAERRAAAAA</sequence>
<dbReference type="SUPFAM" id="SSF51182">
    <property type="entry name" value="RmlC-like cupins"/>
    <property type="match status" value="1"/>
</dbReference>
<gene>
    <name evidence="2" type="ORF">F6X38_17860</name>
</gene>